<comment type="caution">
    <text evidence="3">The sequence shown here is derived from an EMBL/GenBank/DDBJ whole genome shotgun (WGS) entry which is preliminary data.</text>
</comment>
<dbReference type="PANTHER" id="PTHR13467">
    <property type="entry name" value="CUE DOMAIN CONTAINING PROTEIN 1"/>
    <property type="match status" value="1"/>
</dbReference>
<evidence type="ECO:0000313" key="4">
    <source>
        <dbReference type="Proteomes" id="UP001177023"/>
    </source>
</evidence>
<dbReference type="InterPro" id="IPR003892">
    <property type="entry name" value="CUE"/>
</dbReference>
<dbReference type="InterPro" id="IPR009060">
    <property type="entry name" value="UBA-like_sf"/>
</dbReference>
<name>A0AA36G9V3_9BILA</name>
<dbReference type="SMART" id="SM00546">
    <property type="entry name" value="CUE"/>
    <property type="match status" value="1"/>
</dbReference>
<feature type="domain" description="CUE" evidence="2">
    <location>
        <begin position="11"/>
        <end position="54"/>
    </location>
</feature>
<dbReference type="InterPro" id="IPR040192">
    <property type="entry name" value="CUEDC1"/>
</dbReference>
<proteinExistence type="predicted"/>
<dbReference type="Pfam" id="PF02845">
    <property type="entry name" value="CUE"/>
    <property type="match status" value="1"/>
</dbReference>
<feature type="non-terminal residue" evidence="3">
    <location>
        <position position="350"/>
    </location>
</feature>
<dbReference type="PROSITE" id="PS51140">
    <property type="entry name" value="CUE"/>
    <property type="match status" value="1"/>
</dbReference>
<accession>A0AA36G9V3</accession>
<dbReference type="GO" id="GO:0043130">
    <property type="term" value="F:ubiquitin binding"/>
    <property type="evidence" value="ECO:0007669"/>
    <property type="project" value="InterPro"/>
</dbReference>
<keyword evidence="4" id="KW-1185">Reference proteome</keyword>
<dbReference type="Gene3D" id="1.10.8.10">
    <property type="entry name" value="DNA helicase RuvA subunit, C-terminal domain"/>
    <property type="match status" value="1"/>
</dbReference>
<evidence type="ECO:0000256" key="1">
    <source>
        <dbReference type="SAM" id="MobiDB-lite"/>
    </source>
</evidence>
<dbReference type="Proteomes" id="UP001177023">
    <property type="component" value="Unassembled WGS sequence"/>
</dbReference>
<sequence length="350" mass="39379">MAHTSDGGLLEFETAMLDFEAMFPNLPRERIESALRNNDGDVANTIDQLLAEMHTETTIHTPPMKPKQITPERRTQSHDLAETYAQAHHLNDSILRASAAANRPGTSGRSRSNRGRLSVDEICRETAIIRHWMNENEEKLDRVSDEKEARVLEDEQIALMLQNQEFIGYLKRDPEFVKGVLGNSRAPGGYHSHIRKTSRNNYHEEPPAPIVPNGPFVDGPLTCQKSGFAQKLKNKIQTVAKGTPPPMYTASPATSSETYEQSVGYDPFPYTVTLGYNTQNDNEFKSRLKNMSKTSKARLTQLASIFKKERNPSMDGPQLGHTIGHDPRSRSSLDSPPLAPPPYDQRDYYY</sequence>
<reference evidence="3" key="1">
    <citation type="submission" date="2023-06" db="EMBL/GenBank/DDBJ databases">
        <authorList>
            <person name="Delattre M."/>
        </authorList>
    </citation>
    <scope>NUCLEOTIDE SEQUENCE</scope>
    <source>
        <strain evidence="3">AF72</strain>
    </source>
</reference>
<dbReference type="AlphaFoldDB" id="A0AA36G9V3"/>
<protein>
    <recommendedName>
        <fullName evidence="2">CUE domain-containing protein</fullName>
    </recommendedName>
</protein>
<dbReference type="SUPFAM" id="SSF46934">
    <property type="entry name" value="UBA-like"/>
    <property type="match status" value="1"/>
</dbReference>
<evidence type="ECO:0000259" key="2">
    <source>
        <dbReference type="PROSITE" id="PS51140"/>
    </source>
</evidence>
<dbReference type="EMBL" id="CATQJA010002662">
    <property type="protein sequence ID" value="CAJ0580876.1"/>
    <property type="molecule type" value="Genomic_DNA"/>
</dbReference>
<organism evidence="3 4">
    <name type="scientific">Mesorhabditis spiculigera</name>
    <dbReference type="NCBI Taxonomy" id="96644"/>
    <lineage>
        <taxon>Eukaryota</taxon>
        <taxon>Metazoa</taxon>
        <taxon>Ecdysozoa</taxon>
        <taxon>Nematoda</taxon>
        <taxon>Chromadorea</taxon>
        <taxon>Rhabditida</taxon>
        <taxon>Rhabditina</taxon>
        <taxon>Rhabditomorpha</taxon>
        <taxon>Rhabditoidea</taxon>
        <taxon>Rhabditidae</taxon>
        <taxon>Mesorhabditinae</taxon>
        <taxon>Mesorhabditis</taxon>
    </lineage>
</organism>
<dbReference type="PANTHER" id="PTHR13467:SF3">
    <property type="entry name" value="CUE DOMAIN-CONTAINING PROTEIN 1"/>
    <property type="match status" value="1"/>
</dbReference>
<gene>
    <name evidence="3" type="ORF">MSPICULIGERA_LOCUS19051</name>
</gene>
<evidence type="ECO:0000313" key="3">
    <source>
        <dbReference type="EMBL" id="CAJ0580876.1"/>
    </source>
</evidence>
<feature type="region of interest" description="Disordered" evidence="1">
    <location>
        <begin position="306"/>
        <end position="350"/>
    </location>
</feature>